<dbReference type="Proteomes" id="UP000185936">
    <property type="component" value="Unassembled WGS sequence"/>
</dbReference>
<dbReference type="STRING" id="308853.SAMN05421752_111131"/>
<reference evidence="2" key="1">
    <citation type="submission" date="2017-01" db="EMBL/GenBank/DDBJ databases">
        <authorList>
            <person name="Varghese N."/>
            <person name="Submissions S."/>
        </authorList>
    </citation>
    <scope>NUCLEOTIDE SEQUENCE [LARGE SCALE GENOMIC DNA]</scope>
    <source>
        <strain evidence="2">type strain: HArc-</strain>
    </source>
</reference>
<proteinExistence type="predicted"/>
<dbReference type="AlphaFoldDB" id="A0A1N7GE55"/>
<dbReference type="EMBL" id="FTNR01000011">
    <property type="protein sequence ID" value="SIS10905.1"/>
    <property type="molecule type" value="Genomic_DNA"/>
</dbReference>
<name>A0A1N7GE55_9EURY</name>
<accession>A0A1N7GE55</accession>
<sequence>MWVNILHLFVMQKRTILTIAIAVALLVSATGTVAAQPADGPPNDLPDPVPEFVSDILGAIADFIGGALEALGETVRGLTPGGDAAGSNTDGS</sequence>
<gene>
    <name evidence="1" type="ORF">SAMN05421752_111131</name>
</gene>
<protein>
    <submittedName>
        <fullName evidence="1">Uncharacterized protein</fullName>
    </submittedName>
</protein>
<evidence type="ECO:0000313" key="2">
    <source>
        <dbReference type="Proteomes" id="UP000185936"/>
    </source>
</evidence>
<organism evidence="1 2">
    <name type="scientific">Natronorubrum thiooxidans</name>
    <dbReference type="NCBI Taxonomy" id="308853"/>
    <lineage>
        <taxon>Archaea</taxon>
        <taxon>Methanobacteriati</taxon>
        <taxon>Methanobacteriota</taxon>
        <taxon>Stenosarchaea group</taxon>
        <taxon>Halobacteria</taxon>
        <taxon>Halobacteriales</taxon>
        <taxon>Natrialbaceae</taxon>
        <taxon>Natronorubrum</taxon>
    </lineage>
</organism>
<evidence type="ECO:0000313" key="1">
    <source>
        <dbReference type="EMBL" id="SIS10905.1"/>
    </source>
</evidence>
<keyword evidence="2" id="KW-1185">Reference proteome</keyword>